<evidence type="ECO:0000313" key="3">
    <source>
        <dbReference type="Proteomes" id="UP000254841"/>
    </source>
</evidence>
<feature type="compositionally biased region" description="Low complexity" evidence="1">
    <location>
        <begin position="256"/>
        <end position="272"/>
    </location>
</feature>
<gene>
    <name evidence="2" type="ORF">NCTC12410_01153</name>
</gene>
<feature type="region of interest" description="Disordered" evidence="1">
    <location>
        <begin position="870"/>
        <end position="908"/>
    </location>
</feature>
<feature type="compositionally biased region" description="Polar residues" evidence="1">
    <location>
        <begin position="610"/>
        <end position="623"/>
    </location>
</feature>
<evidence type="ECO:0000313" key="2">
    <source>
        <dbReference type="EMBL" id="STO97328.1"/>
    </source>
</evidence>
<organism evidence="2 3">
    <name type="scientific">Helicobacter canis</name>
    <dbReference type="NCBI Taxonomy" id="29419"/>
    <lineage>
        <taxon>Bacteria</taxon>
        <taxon>Pseudomonadati</taxon>
        <taxon>Campylobacterota</taxon>
        <taxon>Epsilonproteobacteria</taxon>
        <taxon>Campylobacterales</taxon>
        <taxon>Helicobacteraceae</taxon>
        <taxon>Helicobacter</taxon>
    </lineage>
</organism>
<feature type="compositionally biased region" description="Polar residues" evidence="1">
    <location>
        <begin position="386"/>
        <end position="397"/>
    </location>
</feature>
<feature type="compositionally biased region" description="Acidic residues" evidence="1">
    <location>
        <begin position="402"/>
        <end position="413"/>
    </location>
</feature>
<proteinExistence type="predicted"/>
<dbReference type="Proteomes" id="UP000254841">
    <property type="component" value="Unassembled WGS sequence"/>
</dbReference>
<protein>
    <submittedName>
        <fullName evidence="2">Poly E-rich protein</fullName>
    </submittedName>
</protein>
<feature type="region of interest" description="Disordered" evidence="1">
    <location>
        <begin position="702"/>
        <end position="751"/>
    </location>
</feature>
<feature type="compositionally biased region" description="Basic and acidic residues" evidence="1">
    <location>
        <begin position="467"/>
        <end position="481"/>
    </location>
</feature>
<dbReference type="AlphaFoldDB" id="A0A377J4P6"/>
<reference evidence="2 3" key="1">
    <citation type="submission" date="2018-06" db="EMBL/GenBank/DDBJ databases">
        <authorList>
            <consortium name="Pathogen Informatics"/>
            <person name="Doyle S."/>
        </authorList>
    </citation>
    <scope>NUCLEOTIDE SEQUENCE [LARGE SCALE GENOMIC DNA]</scope>
    <source>
        <strain evidence="2 3">NCTC12410</strain>
    </source>
</reference>
<dbReference type="EMBL" id="UGHV01000001">
    <property type="protein sequence ID" value="STO97328.1"/>
    <property type="molecule type" value="Genomic_DNA"/>
</dbReference>
<dbReference type="RefSeq" id="WP_115011571.1">
    <property type="nucleotide sequence ID" value="NZ_UGHV01000001.1"/>
</dbReference>
<feature type="compositionally biased region" description="Polar residues" evidence="1">
    <location>
        <begin position="512"/>
        <end position="522"/>
    </location>
</feature>
<feature type="region of interest" description="Disordered" evidence="1">
    <location>
        <begin position="162"/>
        <end position="201"/>
    </location>
</feature>
<dbReference type="OrthoDB" id="5324656at2"/>
<feature type="compositionally biased region" description="Acidic residues" evidence="1">
    <location>
        <begin position="562"/>
        <end position="590"/>
    </location>
</feature>
<feature type="compositionally biased region" description="Polar residues" evidence="1">
    <location>
        <begin position="733"/>
        <end position="742"/>
    </location>
</feature>
<feature type="compositionally biased region" description="Acidic residues" evidence="1">
    <location>
        <begin position="285"/>
        <end position="299"/>
    </location>
</feature>
<accession>A0A377J4P6</accession>
<evidence type="ECO:0000256" key="1">
    <source>
        <dbReference type="SAM" id="MobiDB-lite"/>
    </source>
</evidence>
<sequence>MKIVLINTDPMVAKLIEATAKKTGITLISYISTDECDVSTLTKEYFVFVDESGLGQDRDRVKSIAQDFLSCMLYAKTKAIKEFSYLVKKPFLPTEILDILQAELLKVGQDLHNASEVTQDEIAQVDDSVQMPELDMSVLDKLGDFDIAQEFDDVSALPSLPDSLDLSSVSEKSTTQAAQEIDEQNIGQEDSGEDTKSSSASDVGAMIDEMSNGRNEVNFLEDGDMEDLDVGALDELGGDKPSADVAANDSSDEIPLDLGNLGDLSLDSGQDLAESAVDSAKPIDLGDEAQDVQETDQDTLENILESNDLEPNVAKDTGEAVDKIGDEIAQNTPDPLDLSIADSSAKTLEQDKVQSLESSESSSKESDLDDLGMVDNLVSDTALDNGDSQKGDTQVDMQENLELNDEIIGDEILESGVDIDERFADPLETDEETKTESKETQTQEVIAEIDQDSSHKQAQNLAEEDSADIKEASELNGKDSLESNQECEILPQDEVELVKTLLDDSKEGVDSTAAQETQNVETQEQDTDAKDSLQEQETQQPQDMQELESNQEATATDHDMALGEEEFADIELDDLAQVEQAEESSADMQEDYLQLSESEICEALGEDLPTSEQAIESSLVESTDPQDPLQDPLSDMSDDLKLESSQDEPSADLVKSADIESSQGKLDSSAQDLVAQESVLDSIEQGVQDDLPISLEVGTDIESLQEADMQEQSVQEDLQGVQEEADILEHDLQASTLESSDGSSHKDIDKNLAEELIGQGLEDVGELESMQDSSALAQESQDLMLQNSELAGDLGEFGVEDSSEGASALQDSSALTGALDSMVAHDLQELEEAQEEQEEIQDQATLDDLGEFGSSLQAINALRDEMQSLGDLDPFAKSNERKSRDNALGSTENTHADNRSGGSTQANQTQAQLFSELLANKSAQEIRSLLNGAKISINISFADTYDK</sequence>
<name>A0A377J4P6_9HELI</name>
<feature type="compositionally biased region" description="Basic and acidic residues" evidence="1">
    <location>
        <begin position="316"/>
        <end position="326"/>
    </location>
</feature>
<feature type="compositionally biased region" description="Basic and acidic residues" evidence="1">
    <location>
        <begin position="432"/>
        <end position="441"/>
    </location>
</feature>
<feature type="compositionally biased region" description="Polar residues" evidence="1">
    <location>
        <begin position="659"/>
        <end position="671"/>
    </location>
</feature>
<feature type="region of interest" description="Disordered" evidence="1">
    <location>
        <begin position="231"/>
        <end position="672"/>
    </location>
</feature>
<feature type="compositionally biased region" description="Low complexity" evidence="1">
    <location>
        <begin position="535"/>
        <end position="544"/>
    </location>
</feature>